<accession>A0A8S3DE48</accession>
<protein>
    <submittedName>
        <fullName evidence="1">Uncharacterized protein</fullName>
    </submittedName>
</protein>
<dbReference type="Proteomes" id="UP000681967">
    <property type="component" value="Unassembled WGS sequence"/>
</dbReference>
<proteinExistence type="predicted"/>
<sequence length="130" mass="14701">MAPVDPSVLLNTIVYLLDSNGGLKNDRVVRQFITLMKLTEKLVNKAIYLQILNHTKSEDVLKTFLKCDGLQILIKWLSHFSVDHNHAFLLDTLKIIGNLPFNIDNVSQNDIDELQLKIAELTSAESGKEK</sequence>
<feature type="non-terminal residue" evidence="1">
    <location>
        <position position="1"/>
    </location>
</feature>
<dbReference type="PANTHER" id="PTHR46557">
    <property type="entry name" value="SERINE/THREONINE-PROTEIN PHOSPHATASE 1 REGULATORY SUBUNIT 10-RELATED"/>
    <property type="match status" value="1"/>
</dbReference>
<name>A0A8S3DE48_9BILA</name>
<dbReference type="EMBL" id="CAJOBH010209353">
    <property type="protein sequence ID" value="CAF5007145.1"/>
    <property type="molecule type" value="Genomic_DNA"/>
</dbReference>
<organism evidence="1 2">
    <name type="scientific">Rotaria magnacalcarata</name>
    <dbReference type="NCBI Taxonomy" id="392030"/>
    <lineage>
        <taxon>Eukaryota</taxon>
        <taxon>Metazoa</taxon>
        <taxon>Spiralia</taxon>
        <taxon>Gnathifera</taxon>
        <taxon>Rotifera</taxon>
        <taxon>Eurotatoria</taxon>
        <taxon>Bdelloidea</taxon>
        <taxon>Philodinida</taxon>
        <taxon>Philodinidae</taxon>
        <taxon>Rotaria</taxon>
    </lineage>
</organism>
<evidence type="ECO:0000313" key="1">
    <source>
        <dbReference type="EMBL" id="CAF5007145.1"/>
    </source>
</evidence>
<dbReference type="GO" id="GO:0008157">
    <property type="term" value="F:protein phosphatase 1 binding"/>
    <property type="evidence" value="ECO:0007669"/>
    <property type="project" value="TreeGrafter"/>
</dbReference>
<evidence type="ECO:0000313" key="2">
    <source>
        <dbReference type="Proteomes" id="UP000681967"/>
    </source>
</evidence>
<gene>
    <name evidence="1" type="ORF">BYL167_LOCUS55588</name>
</gene>
<reference evidence="1" key="1">
    <citation type="submission" date="2021-02" db="EMBL/GenBank/DDBJ databases">
        <authorList>
            <person name="Nowell W R."/>
        </authorList>
    </citation>
    <scope>NUCLEOTIDE SEQUENCE</scope>
</reference>
<dbReference type="GO" id="GO:0000785">
    <property type="term" value="C:chromatin"/>
    <property type="evidence" value="ECO:0007669"/>
    <property type="project" value="TreeGrafter"/>
</dbReference>
<dbReference type="PANTHER" id="PTHR46557:SF1">
    <property type="entry name" value="SERINE_THREONINE-PROTEIN PHOSPHATASE 1 REGULATORY SUBUNIT 10"/>
    <property type="match status" value="1"/>
</dbReference>
<comment type="caution">
    <text evidence="1">The sequence shown here is derived from an EMBL/GenBank/DDBJ whole genome shotgun (WGS) entry which is preliminary data.</text>
</comment>
<dbReference type="GO" id="GO:0072357">
    <property type="term" value="C:PTW/PP1 phosphatase complex"/>
    <property type="evidence" value="ECO:0007669"/>
    <property type="project" value="TreeGrafter"/>
</dbReference>
<dbReference type="AlphaFoldDB" id="A0A8S3DE48"/>